<evidence type="ECO:0000313" key="7">
    <source>
        <dbReference type="Proteomes" id="UP000298663"/>
    </source>
</evidence>
<feature type="domain" description="Ig-like" evidence="4">
    <location>
        <begin position="529"/>
        <end position="608"/>
    </location>
</feature>
<feature type="domain" description="Ig-like" evidence="4">
    <location>
        <begin position="329"/>
        <end position="406"/>
    </location>
</feature>
<dbReference type="InterPro" id="IPR050964">
    <property type="entry name" value="Striated_Muscle_Regulatory"/>
</dbReference>
<proteinExistence type="predicted"/>
<dbReference type="PROSITE" id="PS50853">
    <property type="entry name" value="FN3"/>
    <property type="match status" value="2"/>
</dbReference>
<dbReference type="Pfam" id="PF00041">
    <property type="entry name" value="fn3"/>
    <property type="match status" value="1"/>
</dbReference>
<dbReference type="Pfam" id="PF07679">
    <property type="entry name" value="I-set"/>
    <property type="match status" value="1"/>
</dbReference>
<dbReference type="PROSITE" id="PS50835">
    <property type="entry name" value="IG_LIKE"/>
    <property type="match status" value="5"/>
</dbReference>
<dbReference type="Gene3D" id="2.60.40.10">
    <property type="entry name" value="Immunoglobulins"/>
    <property type="match status" value="6"/>
</dbReference>
<dbReference type="Pfam" id="PF13927">
    <property type="entry name" value="Ig_3"/>
    <property type="match status" value="2"/>
</dbReference>
<dbReference type="PANTHER" id="PTHR13817">
    <property type="entry name" value="TITIN"/>
    <property type="match status" value="1"/>
</dbReference>
<feature type="domain" description="Fibronectin type-III" evidence="5">
    <location>
        <begin position="723"/>
        <end position="783"/>
    </location>
</feature>
<organism evidence="6 7">
    <name type="scientific">Steinernema carpocapsae</name>
    <name type="common">Entomopathogenic nematode</name>
    <dbReference type="NCBI Taxonomy" id="34508"/>
    <lineage>
        <taxon>Eukaryota</taxon>
        <taxon>Metazoa</taxon>
        <taxon>Ecdysozoa</taxon>
        <taxon>Nematoda</taxon>
        <taxon>Chromadorea</taxon>
        <taxon>Rhabditida</taxon>
        <taxon>Tylenchina</taxon>
        <taxon>Panagrolaimomorpha</taxon>
        <taxon>Strongyloidoidea</taxon>
        <taxon>Steinernematidae</taxon>
        <taxon>Steinernema</taxon>
    </lineage>
</organism>
<dbReference type="SMART" id="SM00409">
    <property type="entry name" value="IG"/>
    <property type="match status" value="4"/>
</dbReference>
<reference evidence="6 7" key="1">
    <citation type="journal article" date="2015" name="Genome Biol.">
        <title>Comparative genomics of Steinernema reveals deeply conserved gene regulatory networks.</title>
        <authorList>
            <person name="Dillman A.R."/>
            <person name="Macchietto M."/>
            <person name="Porter C.F."/>
            <person name="Rogers A."/>
            <person name="Williams B."/>
            <person name="Antoshechkin I."/>
            <person name="Lee M.M."/>
            <person name="Goodwin Z."/>
            <person name="Lu X."/>
            <person name="Lewis E.E."/>
            <person name="Goodrich-Blair H."/>
            <person name="Stock S.P."/>
            <person name="Adams B.J."/>
            <person name="Sternberg P.W."/>
            <person name="Mortazavi A."/>
        </authorList>
    </citation>
    <scope>NUCLEOTIDE SEQUENCE [LARGE SCALE GENOMIC DNA]</scope>
    <source>
        <strain evidence="6 7">ALL</strain>
    </source>
</reference>
<dbReference type="SUPFAM" id="SSF48726">
    <property type="entry name" value="Immunoglobulin"/>
    <property type="match status" value="4"/>
</dbReference>
<keyword evidence="1" id="KW-0677">Repeat</keyword>
<dbReference type="InterPro" id="IPR007110">
    <property type="entry name" value="Ig-like_dom"/>
</dbReference>
<gene>
    <name evidence="6" type="ORF">L596_004314</name>
</gene>
<evidence type="ECO:0000313" key="6">
    <source>
        <dbReference type="EMBL" id="TMS37370.1"/>
    </source>
</evidence>
<dbReference type="AlphaFoldDB" id="A0A4U8UVD1"/>
<feature type="compositionally biased region" description="Polar residues" evidence="2">
    <location>
        <begin position="706"/>
        <end position="715"/>
    </location>
</feature>
<evidence type="ECO:0000256" key="3">
    <source>
        <dbReference type="SAM" id="SignalP"/>
    </source>
</evidence>
<dbReference type="PANTHER" id="PTHR13817:SF166">
    <property type="entry name" value="NEURONAL IGCAM-RELATED"/>
    <property type="match status" value="1"/>
</dbReference>
<dbReference type="Proteomes" id="UP000298663">
    <property type="component" value="Unassembled WGS sequence"/>
</dbReference>
<dbReference type="EMBL" id="AZBU02000001">
    <property type="protein sequence ID" value="TMS37370.1"/>
    <property type="molecule type" value="Genomic_DNA"/>
</dbReference>
<keyword evidence="7" id="KW-1185">Reference proteome</keyword>
<evidence type="ECO:0000256" key="1">
    <source>
        <dbReference type="ARBA" id="ARBA00022737"/>
    </source>
</evidence>
<reference evidence="6 7" key="2">
    <citation type="journal article" date="2019" name="G3 (Bethesda)">
        <title>Hybrid Assembly of the Genome of the Entomopathogenic Nematode Steinernema carpocapsae Identifies the X-Chromosome.</title>
        <authorList>
            <person name="Serra L."/>
            <person name="Macchietto M."/>
            <person name="Macias-Munoz A."/>
            <person name="McGill C.J."/>
            <person name="Rodriguez I.M."/>
            <person name="Rodriguez B."/>
            <person name="Murad R."/>
            <person name="Mortazavi A."/>
        </authorList>
    </citation>
    <scope>NUCLEOTIDE SEQUENCE [LARGE SCALE GENOMIC DNA]</scope>
    <source>
        <strain evidence="6 7">ALL</strain>
    </source>
</reference>
<keyword evidence="3" id="KW-0732">Signal</keyword>
<dbReference type="InterPro" id="IPR003598">
    <property type="entry name" value="Ig_sub2"/>
</dbReference>
<dbReference type="STRING" id="34508.A0A4U8UVD1"/>
<dbReference type="SMART" id="SM00408">
    <property type="entry name" value="IGc2"/>
    <property type="match status" value="4"/>
</dbReference>
<dbReference type="SMART" id="SM00060">
    <property type="entry name" value="FN3"/>
    <property type="match status" value="1"/>
</dbReference>
<accession>A0A4U8UVD1</accession>
<evidence type="ECO:0000256" key="2">
    <source>
        <dbReference type="SAM" id="MobiDB-lite"/>
    </source>
</evidence>
<feature type="region of interest" description="Disordered" evidence="2">
    <location>
        <begin position="703"/>
        <end position="729"/>
    </location>
</feature>
<sequence>MPVSFADFLPFLCLLWTVVHASDRLITGRPPLFSTGPFRHSVWEGEQLRLTCPVVRLEDRSAEWFHNGAQIRSAANGPTFLNSAVSKSDAGFYRCFVANGIGSSFSPSIDVTVKYFDRFIDPINADSFFNQSVARGRPFILTPPDLAASDGLHLDWSWRFNSKSILPDELNFVTKRGYLVVMNSNGHFGQYKADVRVANELQREIIESQLFNIEPDDGYVPRSERFFIVSPPEDVTVIRGNPEDQIFDCVPNLWKGQLPSIKWFLDGNLLIADGKSVIVTDFDRRLVLKNAASLVSRNARAATLACEASAENGRFIDTTKATISFLTPPSIDRTLLPFEVNQKVGHSARLKCSASDSWPRAKYTWYFGRKEISSFSNGVLTLNDIDKSEFGMYMCEAANSAGRDAAYVWVKLDEYVAADSPILDLIAEGPSDAIVPAGRNVSLTCVPSDQTLSVLWAVNGSTELISSSPKYETDNHALRIFSATRSESGTYSCVVLGSNGSRGEKRANITITGSTLLEYGPSNQSMLIGSNVRMLCKISDDYLHSDITLSWYWNNRELSSRGDNTKRISQNSDGSLSINQVGPENIGQYRCTARSPQGDEESKEAWLKIIEKPSMPQRVSATLQNDTLPAKMRVDWRAGFDGNSPIIKYFIEMRSLGPTGLWSDWEIAVDNIPNESCCSSYVENLKPSSTVQFRVIAVNKHGTGRPSMSSTNVTMPMQPPAAAPRNVGASGRSSSSIMVQWQSPPADQWNGDILGYYIRYTFLHDNACEPYPSHMYNGLTGVC</sequence>
<evidence type="ECO:0000259" key="5">
    <source>
        <dbReference type="PROSITE" id="PS50853"/>
    </source>
</evidence>
<comment type="caution">
    <text evidence="6">The sequence shown here is derived from an EMBL/GenBank/DDBJ whole genome shotgun (WGS) entry which is preliminary data.</text>
</comment>
<feature type="domain" description="Fibronectin type-III" evidence="5">
    <location>
        <begin position="615"/>
        <end position="720"/>
    </location>
</feature>
<feature type="domain" description="Ig-like" evidence="4">
    <location>
        <begin position="421"/>
        <end position="510"/>
    </location>
</feature>
<feature type="chain" id="PRO_5020222535" evidence="3">
    <location>
        <begin position="22"/>
        <end position="783"/>
    </location>
</feature>
<dbReference type="CDD" id="cd00063">
    <property type="entry name" value="FN3"/>
    <property type="match status" value="2"/>
</dbReference>
<dbReference type="CDD" id="cd00096">
    <property type="entry name" value="Ig"/>
    <property type="match status" value="1"/>
</dbReference>
<dbReference type="InterPro" id="IPR003961">
    <property type="entry name" value="FN3_dom"/>
</dbReference>
<dbReference type="Pfam" id="PF13895">
    <property type="entry name" value="Ig_2"/>
    <property type="match status" value="1"/>
</dbReference>
<dbReference type="InterPro" id="IPR036179">
    <property type="entry name" value="Ig-like_dom_sf"/>
</dbReference>
<protein>
    <submittedName>
        <fullName evidence="6">Uncharacterized protein</fullName>
    </submittedName>
</protein>
<dbReference type="OrthoDB" id="5857982at2759"/>
<dbReference type="InterPro" id="IPR013098">
    <property type="entry name" value="Ig_I-set"/>
</dbReference>
<name>A0A4U8UVD1_STECR</name>
<feature type="domain" description="Ig-like" evidence="4">
    <location>
        <begin position="31"/>
        <end position="112"/>
    </location>
</feature>
<feature type="signal peptide" evidence="3">
    <location>
        <begin position="1"/>
        <end position="21"/>
    </location>
</feature>
<dbReference type="InterPro" id="IPR013783">
    <property type="entry name" value="Ig-like_fold"/>
</dbReference>
<dbReference type="InterPro" id="IPR003599">
    <property type="entry name" value="Ig_sub"/>
</dbReference>
<feature type="domain" description="Ig-like" evidence="4">
    <location>
        <begin position="221"/>
        <end position="324"/>
    </location>
</feature>
<dbReference type="SUPFAM" id="SSF49265">
    <property type="entry name" value="Fibronectin type III"/>
    <property type="match status" value="1"/>
</dbReference>
<evidence type="ECO:0000259" key="4">
    <source>
        <dbReference type="PROSITE" id="PS50835"/>
    </source>
</evidence>
<dbReference type="InterPro" id="IPR036116">
    <property type="entry name" value="FN3_sf"/>
</dbReference>